<dbReference type="Proteomes" id="UP000002774">
    <property type="component" value="Chromosome"/>
</dbReference>
<reference evidence="3" key="1">
    <citation type="submission" date="2011-09" db="EMBL/GenBank/DDBJ databases">
        <title>The permanent draft genome of Mucilaginibacter paludis DSM 18603.</title>
        <authorList>
            <consortium name="US DOE Joint Genome Institute (JGI-PGF)"/>
            <person name="Lucas S."/>
            <person name="Han J."/>
            <person name="Lapidus A."/>
            <person name="Bruce D."/>
            <person name="Goodwin L."/>
            <person name="Pitluck S."/>
            <person name="Peters L."/>
            <person name="Kyrpides N."/>
            <person name="Mavromatis K."/>
            <person name="Ivanova N."/>
            <person name="Mikhailova N."/>
            <person name="Held B."/>
            <person name="Detter J.C."/>
            <person name="Tapia R."/>
            <person name="Han C."/>
            <person name="Land M."/>
            <person name="Hauser L."/>
            <person name="Markowitz V."/>
            <person name="Cheng J.-F."/>
            <person name="Hugenholtz P."/>
            <person name="Woyke T."/>
            <person name="Wu D."/>
            <person name="Tindall B."/>
            <person name="Brambilla E."/>
            <person name="Klenk H.-P."/>
            <person name="Eisen J.A."/>
        </authorList>
    </citation>
    <scope>NUCLEOTIDE SEQUENCE [LARGE SCALE GENOMIC DNA]</scope>
    <source>
        <strain evidence="3">DSM 18603</strain>
    </source>
</reference>
<proteinExistence type="predicted"/>
<keyword evidence="4" id="KW-1185">Reference proteome</keyword>
<dbReference type="AlphaFoldDB" id="H1Y194"/>
<dbReference type="PROSITE" id="PS51257">
    <property type="entry name" value="PROKAR_LIPOPROTEIN"/>
    <property type="match status" value="1"/>
</dbReference>
<protein>
    <recommendedName>
        <fullName evidence="5">Coproporphyrinogen III oxidase</fullName>
    </recommendedName>
</protein>
<keyword evidence="2" id="KW-0732">Signal</keyword>
<dbReference type="RefSeq" id="WP_008511803.1">
    <property type="nucleotide sequence ID" value="NZ_CM001403.1"/>
</dbReference>
<feature type="signal peptide" evidence="2">
    <location>
        <begin position="1"/>
        <end position="28"/>
    </location>
</feature>
<evidence type="ECO:0000313" key="3">
    <source>
        <dbReference type="EMBL" id="EHQ30228.1"/>
    </source>
</evidence>
<evidence type="ECO:0008006" key="5">
    <source>
        <dbReference type="Google" id="ProtNLM"/>
    </source>
</evidence>
<feature type="compositionally biased region" description="Polar residues" evidence="1">
    <location>
        <begin position="26"/>
        <end position="42"/>
    </location>
</feature>
<feature type="chain" id="PRO_5003558718" description="Coproporphyrinogen III oxidase" evidence="2">
    <location>
        <begin position="29"/>
        <end position="64"/>
    </location>
</feature>
<name>H1Y194_9SPHI</name>
<evidence type="ECO:0000256" key="2">
    <source>
        <dbReference type="SAM" id="SignalP"/>
    </source>
</evidence>
<evidence type="ECO:0000256" key="1">
    <source>
        <dbReference type="SAM" id="MobiDB-lite"/>
    </source>
</evidence>
<feature type="region of interest" description="Disordered" evidence="1">
    <location>
        <begin position="26"/>
        <end position="64"/>
    </location>
</feature>
<evidence type="ECO:0000313" key="4">
    <source>
        <dbReference type="Proteomes" id="UP000002774"/>
    </source>
</evidence>
<dbReference type="OrthoDB" id="799774at2"/>
<feature type="compositionally biased region" description="Basic and acidic residues" evidence="1">
    <location>
        <begin position="50"/>
        <end position="64"/>
    </location>
</feature>
<accession>H1Y194</accession>
<organism evidence="3 4">
    <name type="scientific">Mucilaginibacter paludis DSM 18603</name>
    <dbReference type="NCBI Taxonomy" id="714943"/>
    <lineage>
        <taxon>Bacteria</taxon>
        <taxon>Pseudomonadati</taxon>
        <taxon>Bacteroidota</taxon>
        <taxon>Sphingobacteriia</taxon>
        <taxon>Sphingobacteriales</taxon>
        <taxon>Sphingobacteriaceae</taxon>
        <taxon>Mucilaginibacter</taxon>
    </lineage>
</organism>
<dbReference type="EMBL" id="CM001403">
    <property type="protein sequence ID" value="EHQ30228.1"/>
    <property type="molecule type" value="Genomic_DNA"/>
</dbReference>
<sequence>MKKKILSFALVTAMIGSIAVGCSSTKNAGGTDSTTVKDSGMSTTPAVTDTAKKDTTKTDTTKKM</sequence>
<dbReference type="HOGENOM" id="CLU_2862941_0_0_10"/>
<dbReference type="STRING" id="714943.Mucpa_6170"/>
<gene>
    <name evidence="3" type="ORF">Mucpa_6170</name>
</gene>